<name>A0ABY9DK12_VITVI</name>
<evidence type="ECO:0000259" key="3">
    <source>
        <dbReference type="Pfam" id="PF12894"/>
    </source>
</evidence>
<evidence type="ECO:0000313" key="6">
    <source>
        <dbReference type="Proteomes" id="UP001227230"/>
    </source>
</evidence>
<sequence>MDLDIEALHKSHKLLTLINERQVKRTRHEETKAATLTIGYVISQGAILISISNRSALQCDDWWYHLQYHLEVNDLDAEALLLQIHHPHSQLADQQPLEPDARILARKLRGPALSAKLHLLHRRIPPVRTCTVPLQFSEGEWVMEKMQYAEELVREFLVFRGFTNTLQAFEGELCTDIEVSILRYYIVHAIQSGRTERVIEFFGMNGNDLLQRGQDWTPWFAVPYLKNPSLDPQFRIYFSREWLEALRLSVRNFLSEIFNEVSLTYPRIPALLKICSEKNTVNRLKKDIKQLNLKLSQLQALLEEKEAQLFQSRSYAPSTIEESMGGTNSSTYSVPGTLLSGLHQGSILPSRFPHETCAATNQHLGERELAQELDDTGVAKILSEMSPSNSDRGSSSLVHLHLGDAGASNMLEMSQDDFCTENGREMEGEEEFPEVKVDFQETFLGHTSPISRCRFSVSGDNIASASVDGTVRIWTYDSSTPTSRNATIYCGAEIMSLEWECKSDRLLLIGTADGGIKAWNVDAKRVVCDLNTTEAFPSVLDLKCSPVEPIFVSAAASRGQGRNYFDKFGFASLTVWNMKTWKAVTVLPLGEDPPAITSLCFNHNGKILAAAATDGMIHMFDMSAGLQITGWPAHDSAISSLLFGPDETSIYSLGSDGKILEWSLHNQGQILWSRNCSRFCNIESSRHYRHEMSLDANGRRLLVTSGSVRAPIYQVRGHTSGWRTLPHTAAITTVDWHPTLPILVTGSADHSVRVTSIL</sequence>
<dbReference type="Proteomes" id="UP001227230">
    <property type="component" value="Chromosome 16"/>
</dbReference>
<feature type="repeat" description="WD" evidence="1">
    <location>
        <begin position="443"/>
        <end position="484"/>
    </location>
</feature>
<keyword evidence="2" id="KW-0175">Coiled coil</keyword>
<dbReference type="Pfam" id="PF12894">
    <property type="entry name" value="ANAPC4_WD40"/>
    <property type="match status" value="1"/>
</dbReference>
<dbReference type="PANTHER" id="PTHR47198">
    <property type="entry name" value="OS05G0299300 PROTEIN"/>
    <property type="match status" value="1"/>
</dbReference>
<feature type="coiled-coil region" evidence="2">
    <location>
        <begin position="281"/>
        <end position="308"/>
    </location>
</feature>
<dbReference type="InterPro" id="IPR001680">
    <property type="entry name" value="WD40_rpt"/>
</dbReference>
<accession>A0ABY9DK12</accession>
<dbReference type="EMBL" id="CP126663">
    <property type="protein sequence ID" value="WKA07404.1"/>
    <property type="molecule type" value="Genomic_DNA"/>
</dbReference>
<gene>
    <name evidence="5" type="ORF">VitviT2T_025236</name>
</gene>
<keyword evidence="6" id="KW-1185">Reference proteome</keyword>
<dbReference type="InterPro" id="IPR024977">
    <property type="entry name" value="Apc4-like_WD40_dom"/>
</dbReference>
<dbReference type="InterPro" id="IPR056327">
    <property type="entry name" value="ARMC9_CTLH-like_dom"/>
</dbReference>
<dbReference type="InterPro" id="IPR015943">
    <property type="entry name" value="WD40/YVTN_repeat-like_dom_sf"/>
</dbReference>
<evidence type="ECO:0000256" key="1">
    <source>
        <dbReference type="PROSITE-ProRule" id="PRU00221"/>
    </source>
</evidence>
<proteinExistence type="predicted"/>
<protein>
    <recommendedName>
        <fullName evidence="7">Anaphase-promoting complex subunit 4 WD40 domain-containing protein</fullName>
    </recommendedName>
</protein>
<dbReference type="Pfam" id="PF00400">
    <property type="entry name" value="WD40"/>
    <property type="match status" value="2"/>
</dbReference>
<reference evidence="5 6" key="1">
    <citation type="journal article" date="2023" name="Hortic Res">
        <title>The complete reference genome for grapevine (Vitis vinifera L.) genetics and breeding.</title>
        <authorList>
            <person name="Shi X."/>
            <person name="Cao S."/>
            <person name="Wang X."/>
            <person name="Huang S."/>
            <person name="Wang Y."/>
            <person name="Liu Z."/>
            <person name="Liu W."/>
            <person name="Leng X."/>
            <person name="Peng Y."/>
            <person name="Wang N."/>
            <person name="Wang Y."/>
            <person name="Ma Z."/>
            <person name="Xu X."/>
            <person name="Zhang F."/>
            <person name="Xue H."/>
            <person name="Zhong H."/>
            <person name="Wang Y."/>
            <person name="Zhang K."/>
            <person name="Velt A."/>
            <person name="Avia K."/>
            <person name="Holtgrawe D."/>
            <person name="Grimplet J."/>
            <person name="Matus J.T."/>
            <person name="Ware D."/>
            <person name="Wu X."/>
            <person name="Wang H."/>
            <person name="Liu C."/>
            <person name="Fang Y."/>
            <person name="Rustenholz C."/>
            <person name="Cheng Z."/>
            <person name="Xiao H."/>
            <person name="Zhou Y."/>
        </authorList>
    </citation>
    <scope>NUCLEOTIDE SEQUENCE [LARGE SCALE GENOMIC DNA]</scope>
    <source>
        <strain evidence="6">cv. Pinot noir / PN40024</strain>
        <tissue evidence="5">Leaf</tissue>
    </source>
</reference>
<evidence type="ECO:0008006" key="7">
    <source>
        <dbReference type="Google" id="ProtNLM"/>
    </source>
</evidence>
<dbReference type="SUPFAM" id="SSF50978">
    <property type="entry name" value="WD40 repeat-like"/>
    <property type="match status" value="1"/>
</dbReference>
<evidence type="ECO:0000259" key="4">
    <source>
        <dbReference type="Pfam" id="PF23138"/>
    </source>
</evidence>
<dbReference type="PANTHER" id="PTHR47198:SF1">
    <property type="entry name" value="WD REPEAT-CONTAINING PROTEIN 91-LIKE ISOFORM X1"/>
    <property type="match status" value="1"/>
</dbReference>
<organism evidence="5 6">
    <name type="scientific">Vitis vinifera</name>
    <name type="common">Grape</name>
    <dbReference type="NCBI Taxonomy" id="29760"/>
    <lineage>
        <taxon>Eukaryota</taxon>
        <taxon>Viridiplantae</taxon>
        <taxon>Streptophyta</taxon>
        <taxon>Embryophyta</taxon>
        <taxon>Tracheophyta</taxon>
        <taxon>Spermatophyta</taxon>
        <taxon>Magnoliopsida</taxon>
        <taxon>eudicotyledons</taxon>
        <taxon>Gunneridae</taxon>
        <taxon>Pentapetalae</taxon>
        <taxon>rosids</taxon>
        <taxon>Vitales</taxon>
        <taxon>Vitaceae</taxon>
        <taxon>Viteae</taxon>
        <taxon>Vitis</taxon>
    </lineage>
</organism>
<feature type="domain" description="ARMC9 CTLH-like" evidence="4">
    <location>
        <begin position="172"/>
        <end position="259"/>
    </location>
</feature>
<keyword evidence="1" id="KW-0853">WD repeat</keyword>
<dbReference type="Pfam" id="PF23138">
    <property type="entry name" value="CTLH_Armc9"/>
    <property type="match status" value="1"/>
</dbReference>
<feature type="repeat" description="WD" evidence="1">
    <location>
        <begin position="724"/>
        <end position="758"/>
    </location>
</feature>
<feature type="repeat" description="WD" evidence="1">
    <location>
        <begin position="631"/>
        <end position="664"/>
    </location>
</feature>
<dbReference type="InterPro" id="IPR036322">
    <property type="entry name" value="WD40_repeat_dom_sf"/>
</dbReference>
<dbReference type="PROSITE" id="PS50294">
    <property type="entry name" value="WD_REPEATS_REGION"/>
    <property type="match status" value="2"/>
</dbReference>
<dbReference type="Gene3D" id="2.130.10.10">
    <property type="entry name" value="YVTN repeat-like/Quinoprotein amine dehydrogenase"/>
    <property type="match status" value="2"/>
</dbReference>
<dbReference type="PROSITE" id="PS50082">
    <property type="entry name" value="WD_REPEATS_2"/>
    <property type="match status" value="3"/>
</dbReference>
<evidence type="ECO:0000313" key="5">
    <source>
        <dbReference type="EMBL" id="WKA07404.1"/>
    </source>
</evidence>
<evidence type="ECO:0000256" key="2">
    <source>
        <dbReference type="SAM" id="Coils"/>
    </source>
</evidence>
<feature type="domain" description="Anaphase-promoting complex subunit 4-like WD40" evidence="3">
    <location>
        <begin position="588"/>
        <end position="643"/>
    </location>
</feature>
<dbReference type="SMART" id="SM00320">
    <property type="entry name" value="WD40"/>
    <property type="match status" value="5"/>
</dbReference>